<dbReference type="PANTHER" id="PTHR24559:SF444">
    <property type="entry name" value="REVERSE TRANSCRIPTASE DOMAIN-CONTAINING PROTEIN"/>
    <property type="match status" value="1"/>
</dbReference>
<feature type="region of interest" description="Disordered" evidence="1">
    <location>
        <begin position="1"/>
        <end position="22"/>
    </location>
</feature>
<dbReference type="Proteomes" id="UP000735302">
    <property type="component" value="Unassembled WGS sequence"/>
</dbReference>
<keyword evidence="4" id="KW-1185">Reference proteome</keyword>
<gene>
    <name evidence="3" type="ORF">PoB_006322400</name>
</gene>
<organism evidence="3 4">
    <name type="scientific">Plakobranchus ocellatus</name>
    <dbReference type="NCBI Taxonomy" id="259542"/>
    <lineage>
        <taxon>Eukaryota</taxon>
        <taxon>Metazoa</taxon>
        <taxon>Spiralia</taxon>
        <taxon>Lophotrochozoa</taxon>
        <taxon>Mollusca</taxon>
        <taxon>Gastropoda</taxon>
        <taxon>Heterobranchia</taxon>
        <taxon>Euthyneura</taxon>
        <taxon>Panpulmonata</taxon>
        <taxon>Sacoglossa</taxon>
        <taxon>Placobranchoidea</taxon>
        <taxon>Plakobranchidae</taxon>
        <taxon>Plakobranchus</taxon>
    </lineage>
</organism>
<proteinExistence type="predicted"/>
<dbReference type="AlphaFoldDB" id="A0AAV4CXS4"/>
<evidence type="ECO:0000313" key="3">
    <source>
        <dbReference type="EMBL" id="GFO36719.1"/>
    </source>
</evidence>
<dbReference type="PANTHER" id="PTHR24559">
    <property type="entry name" value="TRANSPOSON TY3-I GAG-POL POLYPROTEIN"/>
    <property type="match status" value="1"/>
</dbReference>
<comment type="caution">
    <text evidence="3">The sequence shown here is derived from an EMBL/GenBank/DDBJ whole genome shotgun (WGS) entry which is preliminary data.</text>
</comment>
<evidence type="ECO:0000259" key="2">
    <source>
        <dbReference type="Pfam" id="PF00078"/>
    </source>
</evidence>
<dbReference type="EMBL" id="BLXT01007133">
    <property type="protein sequence ID" value="GFO36719.1"/>
    <property type="molecule type" value="Genomic_DNA"/>
</dbReference>
<dbReference type="Gene3D" id="3.10.10.10">
    <property type="entry name" value="HIV Type 1 Reverse Transcriptase, subunit A, domain 1"/>
    <property type="match status" value="1"/>
</dbReference>
<dbReference type="InterPro" id="IPR053134">
    <property type="entry name" value="RNA-dir_DNA_polymerase"/>
</dbReference>
<reference evidence="3 4" key="1">
    <citation type="journal article" date="2021" name="Elife">
        <title>Chloroplast acquisition without the gene transfer in kleptoplastic sea slugs, Plakobranchus ocellatus.</title>
        <authorList>
            <person name="Maeda T."/>
            <person name="Takahashi S."/>
            <person name="Yoshida T."/>
            <person name="Shimamura S."/>
            <person name="Takaki Y."/>
            <person name="Nagai Y."/>
            <person name="Toyoda A."/>
            <person name="Suzuki Y."/>
            <person name="Arimoto A."/>
            <person name="Ishii H."/>
            <person name="Satoh N."/>
            <person name="Nishiyama T."/>
            <person name="Hasebe M."/>
            <person name="Maruyama T."/>
            <person name="Minagawa J."/>
            <person name="Obokata J."/>
            <person name="Shigenobu S."/>
        </authorList>
    </citation>
    <scope>NUCLEOTIDE SEQUENCE [LARGE SCALE GENOMIC DNA]</scope>
</reference>
<accession>A0AAV4CXS4</accession>
<dbReference type="InterPro" id="IPR043502">
    <property type="entry name" value="DNA/RNA_pol_sf"/>
</dbReference>
<feature type="compositionally biased region" description="Basic and acidic residues" evidence="1">
    <location>
        <begin position="1"/>
        <end position="11"/>
    </location>
</feature>
<name>A0AAV4CXS4_9GAST</name>
<dbReference type="Gene3D" id="3.30.70.270">
    <property type="match status" value="1"/>
</dbReference>
<dbReference type="Pfam" id="PF00078">
    <property type="entry name" value="RVT_1"/>
    <property type="match status" value="1"/>
</dbReference>
<protein>
    <submittedName>
        <fullName evidence="3">Pol polyprotein</fullName>
    </submittedName>
</protein>
<sequence>MTIKLKPEARPKHQKPYRLSPDKKKVLKHQLEHLLEQGIIAPSSAHEDIPITSPVVLVEKRTKSETKNTSEKERSLRSYRFCVDFRFLNSQTEEFCYPIPNIQDLTESVNNSHPKFISCFNLSSGFFQMKISESSSKYTAFNTHVGGFKFLRVPQGI</sequence>
<feature type="domain" description="Reverse transcriptase" evidence="2">
    <location>
        <begin position="74"/>
        <end position="156"/>
    </location>
</feature>
<evidence type="ECO:0000313" key="4">
    <source>
        <dbReference type="Proteomes" id="UP000735302"/>
    </source>
</evidence>
<dbReference type="SUPFAM" id="SSF56672">
    <property type="entry name" value="DNA/RNA polymerases"/>
    <property type="match status" value="1"/>
</dbReference>
<dbReference type="InterPro" id="IPR043128">
    <property type="entry name" value="Rev_trsase/Diguanyl_cyclase"/>
</dbReference>
<evidence type="ECO:0000256" key="1">
    <source>
        <dbReference type="SAM" id="MobiDB-lite"/>
    </source>
</evidence>
<dbReference type="InterPro" id="IPR000477">
    <property type="entry name" value="RT_dom"/>
</dbReference>